<protein>
    <submittedName>
        <fullName evidence="4">Uncharacterized protein LOC117647532</fullName>
    </submittedName>
</protein>
<evidence type="ECO:0000256" key="1">
    <source>
        <dbReference type="SAM" id="Phobius"/>
    </source>
</evidence>
<evidence type="ECO:0000313" key="4">
    <source>
        <dbReference type="RefSeq" id="XP_034245199.1"/>
    </source>
</evidence>
<dbReference type="OrthoDB" id="8197303at2759"/>
<dbReference type="InParanoid" id="A0A6P8ZQ42"/>
<dbReference type="AlphaFoldDB" id="A0A6P8ZQ42"/>
<evidence type="ECO:0000256" key="2">
    <source>
        <dbReference type="SAM" id="SignalP"/>
    </source>
</evidence>
<feature type="signal peptide" evidence="2">
    <location>
        <begin position="1"/>
        <end position="40"/>
    </location>
</feature>
<dbReference type="KEGG" id="tpal:117647532"/>
<sequence>MAEAAGPVRRASRGHRAKLAAPSLHAVLLLLAAAACLVSCGGVDVDDKGAELPPRRFPSGPNLDKLRLHVNETGPPPTPSSQASPARATAATAATAVNHTVVVGVAPPAATARPFLEPTKSAAVLVGVFVSVALVGYFSLLVWRRVLERRYGNREILVNEEQFEQDRDLRNFQL</sequence>
<keyword evidence="3" id="KW-1185">Reference proteome</keyword>
<evidence type="ECO:0000313" key="3">
    <source>
        <dbReference type="Proteomes" id="UP000515158"/>
    </source>
</evidence>
<reference evidence="4" key="1">
    <citation type="submission" date="2025-08" db="UniProtKB">
        <authorList>
            <consortium name="RefSeq"/>
        </authorList>
    </citation>
    <scope>IDENTIFICATION</scope>
    <source>
        <tissue evidence="4">Total insect</tissue>
    </source>
</reference>
<name>A0A6P8ZQ42_THRPL</name>
<dbReference type="RefSeq" id="XP_034245199.1">
    <property type="nucleotide sequence ID" value="XM_034389308.1"/>
</dbReference>
<keyword evidence="2" id="KW-0732">Signal</keyword>
<accession>A0A6P8ZQ42</accession>
<proteinExistence type="predicted"/>
<organism evidence="4">
    <name type="scientific">Thrips palmi</name>
    <name type="common">Melon thrips</name>
    <dbReference type="NCBI Taxonomy" id="161013"/>
    <lineage>
        <taxon>Eukaryota</taxon>
        <taxon>Metazoa</taxon>
        <taxon>Ecdysozoa</taxon>
        <taxon>Arthropoda</taxon>
        <taxon>Hexapoda</taxon>
        <taxon>Insecta</taxon>
        <taxon>Pterygota</taxon>
        <taxon>Neoptera</taxon>
        <taxon>Paraneoptera</taxon>
        <taxon>Thysanoptera</taxon>
        <taxon>Terebrantia</taxon>
        <taxon>Thripoidea</taxon>
        <taxon>Thripidae</taxon>
        <taxon>Thrips</taxon>
    </lineage>
</organism>
<gene>
    <name evidence="4" type="primary">LOC117647532</name>
</gene>
<dbReference type="GeneID" id="117647532"/>
<feature type="transmembrane region" description="Helical" evidence="1">
    <location>
        <begin position="122"/>
        <end position="143"/>
    </location>
</feature>
<keyword evidence="1" id="KW-0472">Membrane</keyword>
<dbReference type="Proteomes" id="UP000515158">
    <property type="component" value="Unplaced"/>
</dbReference>
<feature type="chain" id="PRO_5028478691" evidence="2">
    <location>
        <begin position="41"/>
        <end position="174"/>
    </location>
</feature>
<keyword evidence="1" id="KW-0812">Transmembrane</keyword>
<keyword evidence="1" id="KW-1133">Transmembrane helix</keyword>